<organism evidence="2 3">
    <name type="scientific">Haloferula sargassicola</name>
    <dbReference type="NCBI Taxonomy" id="490096"/>
    <lineage>
        <taxon>Bacteria</taxon>
        <taxon>Pseudomonadati</taxon>
        <taxon>Verrucomicrobiota</taxon>
        <taxon>Verrucomicrobiia</taxon>
        <taxon>Verrucomicrobiales</taxon>
        <taxon>Verrucomicrobiaceae</taxon>
        <taxon>Haloferula</taxon>
    </lineage>
</organism>
<proteinExistence type="predicted"/>
<sequence>MRFFLAALSLSLPASALVSIGFDSSDDLSTNFNVAGGTAGTSTIVSGAGFDGSGGVVNATATRTHAFTLSQSFAGDLSSWSTHVLWNPGSSNASQFIIGVAESPDVFMTGAVPAAAQDAVSNSQLMGTIYSLFAAGGNAGINVQSTEQDGGLINHDETSGTLGLNTWYQVGLDVSFNGGISYTATATISSVDGAGNPVAPLISASSTFDHATLAADSEVYPFFGVTDTGGTLDRFETTAIVPEPHLLLLSSLSVGLLLARRRRFR</sequence>
<keyword evidence="3" id="KW-1185">Reference proteome</keyword>
<evidence type="ECO:0000256" key="1">
    <source>
        <dbReference type="SAM" id="SignalP"/>
    </source>
</evidence>
<protein>
    <recommendedName>
        <fullName evidence="4">PEP-CTERM protein-sorting domain-containing protein</fullName>
    </recommendedName>
</protein>
<dbReference type="EMBL" id="BAABRI010000027">
    <property type="protein sequence ID" value="GAA5484504.1"/>
    <property type="molecule type" value="Genomic_DNA"/>
</dbReference>
<evidence type="ECO:0008006" key="4">
    <source>
        <dbReference type="Google" id="ProtNLM"/>
    </source>
</evidence>
<reference evidence="2 3" key="1">
    <citation type="submission" date="2024-02" db="EMBL/GenBank/DDBJ databases">
        <title>Haloferula sargassicola NBRC 104335.</title>
        <authorList>
            <person name="Ichikawa N."/>
            <person name="Katano-Makiyama Y."/>
            <person name="Hidaka K."/>
        </authorList>
    </citation>
    <scope>NUCLEOTIDE SEQUENCE [LARGE SCALE GENOMIC DNA]</scope>
    <source>
        <strain evidence="2 3">NBRC 104335</strain>
    </source>
</reference>
<feature type="signal peptide" evidence="1">
    <location>
        <begin position="1"/>
        <end position="16"/>
    </location>
</feature>
<evidence type="ECO:0000313" key="3">
    <source>
        <dbReference type="Proteomes" id="UP001476282"/>
    </source>
</evidence>
<evidence type="ECO:0000313" key="2">
    <source>
        <dbReference type="EMBL" id="GAA5484504.1"/>
    </source>
</evidence>
<gene>
    <name evidence="2" type="ORF">Hsar01_03748</name>
</gene>
<dbReference type="Proteomes" id="UP001476282">
    <property type="component" value="Unassembled WGS sequence"/>
</dbReference>
<accession>A0ABP9UYQ7</accession>
<keyword evidence="1" id="KW-0732">Signal</keyword>
<name>A0ABP9UYQ7_9BACT</name>
<comment type="caution">
    <text evidence="2">The sequence shown here is derived from an EMBL/GenBank/DDBJ whole genome shotgun (WGS) entry which is preliminary data.</text>
</comment>
<dbReference type="RefSeq" id="WP_353568603.1">
    <property type="nucleotide sequence ID" value="NZ_BAABRI010000027.1"/>
</dbReference>
<feature type="chain" id="PRO_5046144164" description="PEP-CTERM protein-sorting domain-containing protein" evidence="1">
    <location>
        <begin position="17"/>
        <end position="265"/>
    </location>
</feature>